<dbReference type="EMBL" id="ACPB03000321">
    <property type="status" value="NOT_ANNOTATED_CDS"/>
    <property type="molecule type" value="Genomic_DNA"/>
</dbReference>
<dbReference type="PANTHER" id="PTHR11012:SF56">
    <property type="entry name" value="CHK KINASE-LIKE DOMAIN-CONTAINING PROTEIN-RELATED"/>
    <property type="match status" value="1"/>
</dbReference>
<protein>
    <submittedName>
        <fullName evidence="2">CHK kinase-like domain-containing protein</fullName>
    </submittedName>
</protein>
<feature type="domain" description="CHK kinase-like" evidence="1">
    <location>
        <begin position="124"/>
        <end position="318"/>
    </location>
</feature>
<evidence type="ECO:0000313" key="3">
    <source>
        <dbReference type="Proteomes" id="UP000015103"/>
    </source>
</evidence>
<dbReference type="PANTHER" id="PTHR11012">
    <property type="entry name" value="PROTEIN KINASE-LIKE DOMAIN-CONTAINING"/>
    <property type="match status" value="1"/>
</dbReference>
<accession>T1HHL5</accession>
<dbReference type="InParanoid" id="T1HHL5"/>
<keyword evidence="3" id="KW-1185">Reference proteome</keyword>
<evidence type="ECO:0000259" key="1">
    <source>
        <dbReference type="SMART" id="SM00587"/>
    </source>
</evidence>
<proteinExistence type="predicted"/>
<dbReference type="Proteomes" id="UP000015103">
    <property type="component" value="Unassembled WGS sequence"/>
</dbReference>
<dbReference type="InterPro" id="IPR004119">
    <property type="entry name" value="EcKL"/>
</dbReference>
<reference evidence="2" key="1">
    <citation type="submission" date="2015-05" db="UniProtKB">
        <authorList>
            <consortium name="EnsemblMetazoa"/>
        </authorList>
    </citation>
    <scope>IDENTIFICATION</scope>
</reference>
<dbReference type="Gene3D" id="3.90.1200.10">
    <property type="match status" value="1"/>
</dbReference>
<dbReference type="EnsemblMetazoa" id="RPRC003538-RA">
    <property type="protein sequence ID" value="RPRC003538-PA"/>
    <property type="gene ID" value="RPRC003538"/>
</dbReference>
<sequence>MEAEWLETLLKREKKIGEPDINCILSVEQEPAVAKGENFASIILRCKVVVVLTNGEKSTRYLILKTIPECSNGAAYCTETSVFRNEIFVYAVVLKEMEVLMKEFNDNQEKLWCTLIGYRNYDRIALQDLSNENFTVMNRREMLDLEHSLFAARSLARYHALSAVLLKRSTISPTDLGPLGLVSNERMIDMFFVSFFSTLAETVKNNWGPEWSQLAERLHRASQTAQSRYKEMVKFNESRFNVINHGDCWTNNMMFSHIPGTKKPSGIRFIDYQLSHCNSFAWDLTYFLYNSIRPNIRRAKYMDLLSAYQQSLQEYLTMYMYPSEEIPNLQNVVDEMERLKFFGFGVLVSIHAFTSAETGDSYDLFLAYGNELNPAIGINKDIFTCKFFRNKVEKDMLHFMKDGVI</sequence>
<dbReference type="AlphaFoldDB" id="T1HHL5"/>
<dbReference type="Pfam" id="PF02958">
    <property type="entry name" value="EcKL"/>
    <property type="match status" value="1"/>
</dbReference>
<evidence type="ECO:0000313" key="2">
    <source>
        <dbReference type="EnsemblMetazoa" id="RPRC003538-PA"/>
    </source>
</evidence>
<dbReference type="VEuPathDB" id="VectorBase:RPRC003538"/>
<dbReference type="InterPro" id="IPR011009">
    <property type="entry name" value="Kinase-like_dom_sf"/>
</dbReference>
<dbReference type="SUPFAM" id="SSF56112">
    <property type="entry name" value="Protein kinase-like (PK-like)"/>
    <property type="match status" value="1"/>
</dbReference>
<organism evidence="2 3">
    <name type="scientific">Rhodnius prolixus</name>
    <name type="common">Triatomid bug</name>
    <dbReference type="NCBI Taxonomy" id="13249"/>
    <lineage>
        <taxon>Eukaryota</taxon>
        <taxon>Metazoa</taxon>
        <taxon>Ecdysozoa</taxon>
        <taxon>Arthropoda</taxon>
        <taxon>Hexapoda</taxon>
        <taxon>Insecta</taxon>
        <taxon>Pterygota</taxon>
        <taxon>Neoptera</taxon>
        <taxon>Paraneoptera</taxon>
        <taxon>Hemiptera</taxon>
        <taxon>Heteroptera</taxon>
        <taxon>Panheteroptera</taxon>
        <taxon>Cimicomorpha</taxon>
        <taxon>Reduviidae</taxon>
        <taxon>Triatominae</taxon>
        <taxon>Rhodnius</taxon>
    </lineage>
</organism>
<name>T1HHL5_RHOPR</name>
<dbReference type="InterPro" id="IPR015897">
    <property type="entry name" value="CHK_kinase-like"/>
</dbReference>
<dbReference type="OMA" id="NIRRAKY"/>
<dbReference type="HOGENOM" id="CLU_010718_6_3_1"/>
<dbReference type="SMART" id="SM00587">
    <property type="entry name" value="CHK"/>
    <property type="match status" value="1"/>
</dbReference>
<dbReference type="eggNOG" id="ENOG502RZD1">
    <property type="taxonomic scope" value="Eukaryota"/>
</dbReference>